<evidence type="ECO:0000313" key="3">
    <source>
        <dbReference type="EMBL" id="OIJ14541.1"/>
    </source>
</evidence>
<sequence length="105" mass="11924">MSNNDGKNKVYVYIDEDLVDLIPGYMTNRKKDIEKILKALTKDDFEQIQLIGHSMKGNGSGYGFDQISEIGYFIEIAAKNKDKVAIEQQLGALEDYLNKVVVIYE</sequence>
<reference evidence="3 4" key="1">
    <citation type="submission" date="2016-10" db="EMBL/GenBank/DDBJ databases">
        <title>Draft genome sequences of four alkaliphilic bacteria belonging to the Anaerobacillus genus.</title>
        <authorList>
            <person name="Bassil N.M."/>
            <person name="Lloyd J.R."/>
        </authorList>
    </citation>
    <scope>NUCLEOTIDE SEQUENCE [LARGE SCALE GENOMIC DNA]</scope>
    <source>
        <strain evidence="3 4">DSM 15340</strain>
    </source>
</reference>
<keyword evidence="1" id="KW-0597">Phosphoprotein</keyword>
<evidence type="ECO:0000313" key="4">
    <source>
        <dbReference type="Proteomes" id="UP000180098"/>
    </source>
</evidence>
<dbReference type="PROSITE" id="PS50894">
    <property type="entry name" value="HPT"/>
    <property type="match status" value="1"/>
</dbReference>
<dbReference type="GO" id="GO:0000160">
    <property type="term" value="P:phosphorelay signal transduction system"/>
    <property type="evidence" value="ECO:0007669"/>
    <property type="project" value="InterPro"/>
</dbReference>
<proteinExistence type="predicted"/>
<dbReference type="OrthoDB" id="9792360at2"/>
<keyword evidence="4" id="KW-1185">Reference proteome</keyword>
<gene>
    <name evidence="3" type="ORF">BKP35_06600</name>
</gene>
<dbReference type="RefSeq" id="WP_071312581.1">
    <property type="nucleotide sequence ID" value="NZ_MLQQ01000006.1"/>
</dbReference>
<comment type="caution">
    <text evidence="3">The sequence shown here is derived from an EMBL/GenBank/DDBJ whole genome shotgun (WGS) entry which is preliminary data.</text>
</comment>
<accession>A0A1S2LPY3</accession>
<evidence type="ECO:0000259" key="2">
    <source>
        <dbReference type="PROSITE" id="PS50894"/>
    </source>
</evidence>
<evidence type="ECO:0000256" key="1">
    <source>
        <dbReference type="PROSITE-ProRule" id="PRU00110"/>
    </source>
</evidence>
<protein>
    <submittedName>
        <fullName evidence="3">Hpt domain-containing protein</fullName>
    </submittedName>
</protein>
<dbReference type="InterPro" id="IPR008207">
    <property type="entry name" value="Sig_transdc_His_kin_Hpt_dom"/>
</dbReference>
<dbReference type="InterPro" id="IPR036641">
    <property type="entry name" value="HPT_dom_sf"/>
</dbReference>
<dbReference type="Gene3D" id="1.20.120.160">
    <property type="entry name" value="HPT domain"/>
    <property type="match status" value="1"/>
</dbReference>
<feature type="domain" description="HPt" evidence="2">
    <location>
        <begin position="14"/>
        <end position="105"/>
    </location>
</feature>
<dbReference type="SUPFAM" id="SSF47226">
    <property type="entry name" value="Histidine-containing phosphotransfer domain, HPT domain"/>
    <property type="match status" value="1"/>
</dbReference>
<dbReference type="EMBL" id="MLQQ01000006">
    <property type="protein sequence ID" value="OIJ14541.1"/>
    <property type="molecule type" value="Genomic_DNA"/>
</dbReference>
<dbReference type="AlphaFoldDB" id="A0A1S2LPY3"/>
<dbReference type="Proteomes" id="UP000180098">
    <property type="component" value="Unassembled WGS sequence"/>
</dbReference>
<feature type="modified residue" description="Phosphohistidine" evidence="1">
    <location>
        <position position="53"/>
    </location>
</feature>
<organism evidence="3 4">
    <name type="scientific">Anaerobacillus arseniciselenatis</name>
    <dbReference type="NCBI Taxonomy" id="85682"/>
    <lineage>
        <taxon>Bacteria</taxon>
        <taxon>Bacillati</taxon>
        <taxon>Bacillota</taxon>
        <taxon>Bacilli</taxon>
        <taxon>Bacillales</taxon>
        <taxon>Bacillaceae</taxon>
        <taxon>Anaerobacillus</taxon>
    </lineage>
</organism>
<name>A0A1S2LPY3_9BACI</name>
<dbReference type="Pfam" id="PF01627">
    <property type="entry name" value="Hpt"/>
    <property type="match status" value="1"/>
</dbReference>